<dbReference type="InterPro" id="IPR000960">
    <property type="entry name" value="Flavin_mOase"/>
</dbReference>
<dbReference type="AlphaFoldDB" id="A0A250XAG7"/>
<reference evidence="7 8" key="1">
    <citation type="submission" date="2017-08" db="EMBL/GenBank/DDBJ databases">
        <title>Acidophilic green algal genome provides insights into adaptation to an acidic environment.</title>
        <authorList>
            <person name="Hirooka S."/>
            <person name="Hirose Y."/>
            <person name="Kanesaki Y."/>
            <person name="Higuchi S."/>
            <person name="Fujiwara T."/>
            <person name="Onuma R."/>
            <person name="Era A."/>
            <person name="Ohbayashi R."/>
            <person name="Uzuka A."/>
            <person name="Nozaki H."/>
            <person name="Yoshikawa H."/>
            <person name="Miyagishima S.Y."/>
        </authorList>
    </citation>
    <scope>NUCLEOTIDE SEQUENCE [LARGE SCALE GENOMIC DNA]</scope>
    <source>
        <strain evidence="7 8">NIES-2499</strain>
    </source>
</reference>
<dbReference type="InterPro" id="IPR050346">
    <property type="entry name" value="FMO-like"/>
</dbReference>
<evidence type="ECO:0000256" key="2">
    <source>
        <dbReference type="ARBA" id="ARBA00022630"/>
    </source>
</evidence>
<dbReference type="EMBL" id="BEGY01000046">
    <property type="protein sequence ID" value="GAX79852.1"/>
    <property type="molecule type" value="Genomic_DNA"/>
</dbReference>
<evidence type="ECO:0000313" key="8">
    <source>
        <dbReference type="Proteomes" id="UP000232323"/>
    </source>
</evidence>
<keyword evidence="5 6" id="KW-0560">Oxidoreductase</keyword>
<comment type="cofactor">
    <cofactor evidence="6">
        <name>FAD</name>
        <dbReference type="ChEBI" id="CHEBI:57692"/>
    </cofactor>
</comment>
<dbReference type="Proteomes" id="UP000232323">
    <property type="component" value="Unassembled WGS sequence"/>
</dbReference>
<dbReference type="GO" id="GO:0050660">
    <property type="term" value="F:flavin adenine dinucleotide binding"/>
    <property type="evidence" value="ECO:0007669"/>
    <property type="project" value="InterPro"/>
</dbReference>
<keyword evidence="8" id="KW-1185">Reference proteome</keyword>
<sequence>MNALNAAPATLAARALRKCTVAVIGAGAAGLVAARELKREGHSVTVFEQNSRIGGVWVYDDRTEEDDLLGKDMNRKKVHSSMYRQLRTNLPREIMGFSDFPFTTEVLGNRSVDPRRFCNHAEVLCYLEAFADHFQLQEHIKFNTKVQRVQLVKSHIASCIDCIPSYQTGSWQVSTCSTNQGCTEEVADQQSVLETYDAVVVCNGHYSQPNIPDIKGIDIFPGFQMHSHNYREPKQFKDQIVLVVGASNSGEDISREVASVASQVHVCARSWKRGVADIGPSTPYGLRTNMYRHTVPSELTQEGEVLFPDGTKLPCPVHSIIFCTGYQYTFPFMMDTAGLHESSQSIPDCSSRGPLSKGMAPSESSAQIGISVHDQRVQPLWLHMFPPGLSPSLSFLGLPWKVVPFPQQELQAKLVARALSGRVQLPSIQDMWREINAFYDQLEQQKIATRYTHMQGASQWDYNDRLAILCGPDVIKTAEWRIQMYNATSAIRELDPESYRDIPLTCCDGFEA</sequence>
<evidence type="ECO:0000256" key="5">
    <source>
        <dbReference type="ARBA" id="ARBA00023002"/>
    </source>
</evidence>
<evidence type="ECO:0000256" key="4">
    <source>
        <dbReference type="ARBA" id="ARBA00022857"/>
    </source>
</evidence>
<dbReference type="SUPFAM" id="SSF51905">
    <property type="entry name" value="FAD/NAD(P)-binding domain"/>
    <property type="match status" value="2"/>
</dbReference>
<proteinExistence type="inferred from homology"/>
<dbReference type="Pfam" id="PF00743">
    <property type="entry name" value="FMO-like"/>
    <property type="match status" value="1"/>
</dbReference>
<name>A0A250XAG7_9CHLO</name>
<dbReference type="PIRSF" id="PIRSF000332">
    <property type="entry name" value="FMO"/>
    <property type="match status" value="1"/>
</dbReference>
<evidence type="ECO:0000256" key="1">
    <source>
        <dbReference type="ARBA" id="ARBA00009183"/>
    </source>
</evidence>
<gene>
    <name evidence="7" type="ORF">CEUSTIGMA_g7292.t1</name>
</gene>
<dbReference type="PRINTS" id="PR00419">
    <property type="entry name" value="ADXRDTASE"/>
</dbReference>
<evidence type="ECO:0000313" key="7">
    <source>
        <dbReference type="EMBL" id="GAX79852.1"/>
    </source>
</evidence>
<keyword evidence="6" id="KW-0503">Monooxygenase</keyword>
<dbReference type="InterPro" id="IPR036188">
    <property type="entry name" value="FAD/NAD-bd_sf"/>
</dbReference>
<keyword evidence="2 6" id="KW-0285">Flavoprotein</keyword>
<evidence type="ECO:0000256" key="6">
    <source>
        <dbReference type="RuleBase" id="RU361177"/>
    </source>
</evidence>
<keyword evidence="4" id="KW-0521">NADP</keyword>
<dbReference type="EC" id="1.-.-.-" evidence="6"/>
<comment type="similarity">
    <text evidence="1 6">Belongs to the FMO family.</text>
</comment>
<dbReference type="Gene3D" id="3.50.50.60">
    <property type="entry name" value="FAD/NAD(P)-binding domain"/>
    <property type="match status" value="2"/>
</dbReference>
<keyword evidence="3 6" id="KW-0274">FAD</keyword>
<dbReference type="GO" id="GO:0004499">
    <property type="term" value="F:N,N-dimethylaniline monooxygenase activity"/>
    <property type="evidence" value="ECO:0007669"/>
    <property type="project" value="InterPro"/>
</dbReference>
<organism evidence="7 8">
    <name type="scientific">Chlamydomonas eustigma</name>
    <dbReference type="NCBI Taxonomy" id="1157962"/>
    <lineage>
        <taxon>Eukaryota</taxon>
        <taxon>Viridiplantae</taxon>
        <taxon>Chlorophyta</taxon>
        <taxon>core chlorophytes</taxon>
        <taxon>Chlorophyceae</taxon>
        <taxon>CS clade</taxon>
        <taxon>Chlamydomonadales</taxon>
        <taxon>Chlamydomonadaceae</taxon>
        <taxon>Chlamydomonas</taxon>
    </lineage>
</organism>
<evidence type="ECO:0000256" key="3">
    <source>
        <dbReference type="ARBA" id="ARBA00022827"/>
    </source>
</evidence>
<comment type="caution">
    <text evidence="7">The sequence shown here is derived from an EMBL/GenBank/DDBJ whole genome shotgun (WGS) entry which is preliminary data.</text>
</comment>
<dbReference type="STRING" id="1157962.A0A250XAG7"/>
<protein>
    <recommendedName>
        <fullName evidence="6">Flavin-containing monooxygenase</fullName>
        <ecNumber evidence="6">1.-.-.-</ecNumber>
    </recommendedName>
</protein>
<dbReference type="InterPro" id="IPR020946">
    <property type="entry name" value="Flavin_mOase-like"/>
</dbReference>
<dbReference type="OrthoDB" id="66881at2759"/>
<dbReference type="GO" id="GO:0050661">
    <property type="term" value="F:NADP binding"/>
    <property type="evidence" value="ECO:0007669"/>
    <property type="project" value="InterPro"/>
</dbReference>
<accession>A0A250XAG7</accession>
<dbReference type="PANTHER" id="PTHR23023">
    <property type="entry name" value="DIMETHYLANILINE MONOOXYGENASE"/>
    <property type="match status" value="1"/>
</dbReference>